<dbReference type="Proteomes" id="UP000004687">
    <property type="component" value="Unassembled WGS sequence"/>
</dbReference>
<protein>
    <submittedName>
        <fullName evidence="1">Uncharacterized protein</fullName>
    </submittedName>
</protein>
<reference evidence="1" key="2">
    <citation type="submission" date="2008-07" db="EMBL/GenBank/DDBJ databases">
        <authorList>
            <consortium name="Broad Institute Genome Sequencing Platform"/>
            <person name="Colwell R."/>
            <person name="Grim C.J."/>
            <person name="Young S."/>
            <person name="Jaffe D."/>
            <person name="Gnerre S."/>
            <person name="Berlin A."/>
            <person name="Heiman D."/>
            <person name="Hepburn T."/>
            <person name="Shea T."/>
            <person name="Sykes S."/>
            <person name="Alvarado L."/>
            <person name="Kodira C."/>
            <person name="Heidelberg J."/>
            <person name="Lander E."/>
            <person name="Galagan J."/>
            <person name="Nusbaum C."/>
            <person name="Birren B."/>
        </authorList>
    </citation>
    <scope>NUCLEOTIDE SEQUENCE [LARGE SCALE GENOMIC DNA]</scope>
    <source>
        <strain evidence="1">MO10</strain>
    </source>
</reference>
<sequence>MIASVEKNFKRRCFSNPHCNAQAEKGAKAPFSSGYRLNRVN</sequence>
<dbReference type="HOGENOM" id="CLU_3350106_0_0_6"/>
<accession>A0A0X1KZ11</accession>
<gene>
    <name evidence="1" type="ORF">VchoM_01550</name>
</gene>
<dbReference type="AlphaFoldDB" id="A0A0X1KZ11"/>
<evidence type="ECO:0000313" key="1">
    <source>
        <dbReference type="EMBL" id="EET23522.1"/>
    </source>
</evidence>
<dbReference type="EMBL" id="DS990136">
    <property type="protein sequence ID" value="EET23522.1"/>
    <property type="molecule type" value="Genomic_DNA"/>
</dbReference>
<reference evidence="1" key="1">
    <citation type="submission" date="2005-09" db="EMBL/GenBank/DDBJ databases">
        <title>Annotation of Vibrio cholerae MO10.</title>
        <authorList>
            <person name="Colwell R."/>
            <person name="Grim C.J."/>
            <person name="Young S."/>
            <person name="Jaffe D."/>
            <person name="Gnerre S."/>
            <person name="Berlin A."/>
            <person name="Heiman D."/>
            <person name="Hepburn T."/>
            <person name="Shea T."/>
            <person name="Sykes S."/>
            <person name="Yandava C."/>
            <person name="Alvarado L."/>
            <person name="Kodira C."/>
            <person name="Borodovsky M."/>
            <person name="Heidelberg J."/>
            <person name="Lander E."/>
            <person name="Galagan J."/>
            <person name="Nusbaum C."/>
            <person name="Birren B."/>
        </authorList>
    </citation>
    <scope>NUCLEOTIDE SEQUENCE [LARGE SCALE GENOMIC DNA]</scope>
    <source>
        <strain evidence="1">MO10</strain>
    </source>
</reference>
<name>A0A0X1KZ11_VIBCO</name>
<organism evidence="1">
    <name type="scientific">Vibrio cholerae (strain MO10)</name>
    <dbReference type="NCBI Taxonomy" id="345072"/>
    <lineage>
        <taxon>Bacteria</taxon>
        <taxon>Pseudomonadati</taxon>
        <taxon>Pseudomonadota</taxon>
        <taxon>Gammaproteobacteria</taxon>
        <taxon>Vibrionales</taxon>
        <taxon>Vibrionaceae</taxon>
        <taxon>Vibrio</taxon>
    </lineage>
</organism>
<proteinExistence type="predicted"/>